<dbReference type="EMBL" id="JACHGG010000001">
    <property type="protein sequence ID" value="MBB6057634.1"/>
    <property type="molecule type" value="Genomic_DNA"/>
</dbReference>
<name>A0A7W9SZ89_9BACT</name>
<gene>
    <name evidence="1" type="ORF">HNQ93_000464</name>
</gene>
<dbReference type="AlphaFoldDB" id="A0A7W9SZ89"/>
<reference evidence="1 2" key="1">
    <citation type="submission" date="2020-08" db="EMBL/GenBank/DDBJ databases">
        <title>Genomic Encyclopedia of Type Strains, Phase IV (KMG-IV): sequencing the most valuable type-strain genomes for metagenomic binning, comparative biology and taxonomic classification.</title>
        <authorList>
            <person name="Goeker M."/>
        </authorList>
    </citation>
    <scope>NUCLEOTIDE SEQUENCE [LARGE SCALE GENOMIC DNA]</scope>
    <source>
        <strain evidence="1 2">DSM 26718</strain>
    </source>
</reference>
<accession>A0A7W9SZ89</accession>
<comment type="caution">
    <text evidence="1">The sequence shown here is derived from an EMBL/GenBank/DDBJ whole genome shotgun (WGS) entry which is preliminary data.</text>
</comment>
<organism evidence="1 2">
    <name type="scientific">Hymenobacter luteus</name>
    <dbReference type="NCBI Taxonomy" id="1411122"/>
    <lineage>
        <taxon>Bacteria</taxon>
        <taxon>Pseudomonadati</taxon>
        <taxon>Bacteroidota</taxon>
        <taxon>Cytophagia</taxon>
        <taxon>Cytophagales</taxon>
        <taxon>Hymenobacteraceae</taxon>
        <taxon>Hymenobacter</taxon>
    </lineage>
</organism>
<sequence>MSDTVCTITSRPDLGVLVARWPMQASSAQLRADYQAILAAATHHHLSRWLLDVRRRNELDPEIGQWTTHEFYPGAAAQLAPQPLRLAVLCSPARLEIYKADPTQEQYLNFGLAPERTYHMRLFIEEGPALQWLLG</sequence>
<proteinExistence type="predicted"/>
<keyword evidence="2" id="KW-1185">Reference proteome</keyword>
<evidence type="ECO:0000313" key="2">
    <source>
        <dbReference type="Proteomes" id="UP000532746"/>
    </source>
</evidence>
<dbReference type="Proteomes" id="UP000532746">
    <property type="component" value="Unassembled WGS sequence"/>
</dbReference>
<dbReference type="RefSeq" id="WP_183402126.1">
    <property type="nucleotide sequence ID" value="NZ_JACHGG010000001.1"/>
</dbReference>
<evidence type="ECO:0000313" key="1">
    <source>
        <dbReference type="EMBL" id="MBB6057634.1"/>
    </source>
</evidence>
<protein>
    <submittedName>
        <fullName evidence="1">Uncharacterized protein</fullName>
    </submittedName>
</protein>